<organism evidence="1">
    <name type="scientific">Arundo donax</name>
    <name type="common">Giant reed</name>
    <name type="synonym">Donax arundinaceus</name>
    <dbReference type="NCBI Taxonomy" id="35708"/>
    <lineage>
        <taxon>Eukaryota</taxon>
        <taxon>Viridiplantae</taxon>
        <taxon>Streptophyta</taxon>
        <taxon>Embryophyta</taxon>
        <taxon>Tracheophyta</taxon>
        <taxon>Spermatophyta</taxon>
        <taxon>Magnoliopsida</taxon>
        <taxon>Liliopsida</taxon>
        <taxon>Poales</taxon>
        <taxon>Poaceae</taxon>
        <taxon>PACMAD clade</taxon>
        <taxon>Arundinoideae</taxon>
        <taxon>Arundineae</taxon>
        <taxon>Arundo</taxon>
    </lineage>
</organism>
<reference evidence="1" key="1">
    <citation type="submission" date="2014-09" db="EMBL/GenBank/DDBJ databases">
        <authorList>
            <person name="Magalhaes I.L.F."/>
            <person name="Oliveira U."/>
            <person name="Santos F.R."/>
            <person name="Vidigal T.H.D.A."/>
            <person name="Brescovit A.D."/>
            <person name="Santos A.J."/>
        </authorList>
    </citation>
    <scope>NUCLEOTIDE SEQUENCE</scope>
    <source>
        <tissue evidence="1">Shoot tissue taken approximately 20 cm above the soil surface</tissue>
    </source>
</reference>
<protein>
    <submittedName>
        <fullName evidence="1">Uncharacterized protein</fullName>
    </submittedName>
</protein>
<dbReference type="EMBL" id="GBRH01255078">
    <property type="protein sequence ID" value="JAD42817.1"/>
    <property type="molecule type" value="Transcribed_RNA"/>
</dbReference>
<proteinExistence type="predicted"/>
<accession>A0A0A9A700</accession>
<dbReference type="AlphaFoldDB" id="A0A0A9A700"/>
<reference evidence="1" key="2">
    <citation type="journal article" date="2015" name="Data Brief">
        <title>Shoot transcriptome of the giant reed, Arundo donax.</title>
        <authorList>
            <person name="Barrero R.A."/>
            <person name="Guerrero F.D."/>
            <person name="Moolhuijzen P."/>
            <person name="Goolsby J.A."/>
            <person name="Tidwell J."/>
            <person name="Bellgard S.E."/>
            <person name="Bellgard M.I."/>
        </authorList>
    </citation>
    <scope>NUCLEOTIDE SEQUENCE</scope>
    <source>
        <tissue evidence="1">Shoot tissue taken approximately 20 cm above the soil surface</tissue>
    </source>
</reference>
<evidence type="ECO:0000313" key="1">
    <source>
        <dbReference type="EMBL" id="JAD42817.1"/>
    </source>
</evidence>
<name>A0A0A9A700_ARUDO</name>
<sequence length="27" mass="2841">MSPCQPPSVHAGVGLLPKFSIPIAKHE</sequence>